<comment type="caution">
    <text evidence="4">The sequence shown here is derived from an EMBL/GenBank/DDBJ whole genome shotgun (WGS) entry which is preliminary data.</text>
</comment>
<dbReference type="InterPro" id="IPR001932">
    <property type="entry name" value="PPM-type_phosphatase-like_dom"/>
</dbReference>
<dbReference type="Gene3D" id="3.60.40.10">
    <property type="entry name" value="PPM-type phosphatase domain"/>
    <property type="match status" value="1"/>
</dbReference>
<dbReference type="STRING" id="285568.AQJ66_02075"/>
<dbReference type="PANTHER" id="PTHR43156:SF2">
    <property type="entry name" value="STAGE II SPORULATION PROTEIN E"/>
    <property type="match status" value="1"/>
</dbReference>
<dbReference type="PANTHER" id="PTHR43156">
    <property type="entry name" value="STAGE II SPORULATION PROTEIN E-RELATED"/>
    <property type="match status" value="1"/>
</dbReference>
<evidence type="ECO:0000256" key="1">
    <source>
        <dbReference type="ARBA" id="ARBA00022801"/>
    </source>
</evidence>
<keyword evidence="1" id="KW-0378">Hydrolase</keyword>
<dbReference type="Proteomes" id="UP000053024">
    <property type="component" value="Unassembled WGS sequence"/>
</dbReference>
<proteinExistence type="predicted"/>
<evidence type="ECO:0000313" key="5">
    <source>
        <dbReference type="Proteomes" id="UP000053024"/>
    </source>
</evidence>
<dbReference type="FunFam" id="3.60.40.10:FF:000058">
    <property type="entry name" value="Stage II sporulation protein E"/>
    <property type="match status" value="1"/>
</dbReference>
<dbReference type="SMART" id="SM00331">
    <property type="entry name" value="PP2C_SIG"/>
    <property type="match status" value="1"/>
</dbReference>
<dbReference type="Pfam" id="PF07228">
    <property type="entry name" value="SpoIIE"/>
    <property type="match status" value="1"/>
</dbReference>
<keyword evidence="5" id="KW-1185">Reference proteome</keyword>
<dbReference type="GO" id="GO:0016791">
    <property type="term" value="F:phosphatase activity"/>
    <property type="evidence" value="ECO:0007669"/>
    <property type="project" value="TreeGrafter"/>
</dbReference>
<feature type="transmembrane region" description="Helical" evidence="2">
    <location>
        <begin position="63"/>
        <end position="85"/>
    </location>
</feature>
<dbReference type="InterPro" id="IPR052016">
    <property type="entry name" value="Bact_Sigma-Reg"/>
</dbReference>
<protein>
    <submittedName>
        <fullName evidence="4">Protein phosphatase</fullName>
    </submittedName>
</protein>
<evidence type="ECO:0000256" key="2">
    <source>
        <dbReference type="SAM" id="Phobius"/>
    </source>
</evidence>
<dbReference type="EMBL" id="LMWX01000003">
    <property type="protein sequence ID" value="KUN89878.1"/>
    <property type="molecule type" value="Genomic_DNA"/>
</dbReference>
<dbReference type="RefSeq" id="WP_061915466.1">
    <property type="nucleotide sequence ID" value="NZ_KQ948851.1"/>
</dbReference>
<dbReference type="SUPFAM" id="SSF81606">
    <property type="entry name" value="PP2C-like"/>
    <property type="match status" value="1"/>
</dbReference>
<dbReference type="AlphaFoldDB" id="A0A117RGR9"/>
<organism evidence="4 5">
    <name type="scientific">Streptomyces bungoensis</name>
    <dbReference type="NCBI Taxonomy" id="285568"/>
    <lineage>
        <taxon>Bacteria</taxon>
        <taxon>Bacillati</taxon>
        <taxon>Actinomycetota</taxon>
        <taxon>Actinomycetes</taxon>
        <taxon>Kitasatosporales</taxon>
        <taxon>Streptomycetaceae</taxon>
        <taxon>Streptomyces</taxon>
    </lineage>
</organism>
<keyword evidence="2" id="KW-0472">Membrane</keyword>
<keyword evidence="2" id="KW-1133">Transmembrane helix</keyword>
<gene>
    <name evidence="4" type="ORF">AQJ66_02075</name>
</gene>
<evidence type="ECO:0000313" key="4">
    <source>
        <dbReference type="EMBL" id="KUN89878.1"/>
    </source>
</evidence>
<accession>A0A117RGR9</accession>
<keyword evidence="2" id="KW-0812">Transmembrane</keyword>
<sequence>MGARGVWGDRLWELRAGRGLLVIALALIVVITVTDIGIGTRVHLGPLLVIAPTLTASFAGPRLTALVGVLAQVALVIISVFHGGLTTTNHVAQLIALAVLSALVVFIAHVRERRARELSRVRSVAETAQRMLLRPPPRRIGPLRVAWLYLAAEDEAQIGGDLLAVARADHPCTRVLIGDVRGHGLASIGEASVVMGAFREGAHRYASLPELVTAVEDSVCRNLEEVADTTHDAGEHFITAVMIDIHDQGTQAEMLNCGHPPPLLIRREQVTVLNSRRPAPPLGLCALCVRNDRTDPFTLEPGDMLLLYTDGVIEARSPTGALYPLAERVASFPASGPDALLHRLHRDLLEHTGEQLTDDAAFLIIERTPSRHLHRPHLMSHAGGPPL</sequence>
<name>A0A117RGR9_9ACTN</name>
<dbReference type="InterPro" id="IPR036457">
    <property type="entry name" value="PPM-type-like_dom_sf"/>
</dbReference>
<reference evidence="4 5" key="1">
    <citation type="submission" date="2015-10" db="EMBL/GenBank/DDBJ databases">
        <title>Draft genome sequence of Streptomyces bungoensis DSM 41781, type strain for the species Streptomyces bungoensis.</title>
        <authorList>
            <person name="Ruckert C."/>
            <person name="Winkler A."/>
            <person name="Kalinowski J."/>
            <person name="Kampfer P."/>
            <person name="Glaeser S."/>
        </authorList>
    </citation>
    <scope>NUCLEOTIDE SEQUENCE [LARGE SCALE GENOMIC DNA]</scope>
    <source>
        <strain evidence="4 5">DSM 41781</strain>
    </source>
</reference>
<dbReference type="OrthoDB" id="311904at2"/>
<evidence type="ECO:0000259" key="3">
    <source>
        <dbReference type="SMART" id="SM00331"/>
    </source>
</evidence>
<feature type="transmembrane region" description="Helical" evidence="2">
    <location>
        <begin position="20"/>
        <end position="42"/>
    </location>
</feature>
<feature type="domain" description="PPM-type phosphatase" evidence="3">
    <location>
        <begin position="143"/>
        <end position="367"/>
    </location>
</feature>
<feature type="transmembrane region" description="Helical" evidence="2">
    <location>
        <begin position="91"/>
        <end position="110"/>
    </location>
</feature>